<dbReference type="RefSeq" id="WP_281833728.1">
    <property type="nucleotide sequence ID" value="NZ_BSDY01000003.1"/>
</dbReference>
<evidence type="ECO:0008006" key="3">
    <source>
        <dbReference type="Google" id="ProtNLM"/>
    </source>
</evidence>
<evidence type="ECO:0000313" key="1">
    <source>
        <dbReference type="EMBL" id="GLI55344.1"/>
    </source>
</evidence>
<sequence>MLERAGLIFFLIYSISFSIKLSPPVVEGRFEGREIFKEVTIINDSAVVKRYEVNVVKPENIMEEAYYLGKTMKVFPKFLSIQPGESKKVRILIEDSERYSEGEYRAYISFEELEKPGQKGIQFLMNMRTSVYALKGRVTEEYRMQGGEIINTGNSSLRLIVENGEEKSELFVPRGGSASAEIISKDSKVFSRRSERYLNFN</sequence>
<dbReference type="Proteomes" id="UP001144471">
    <property type="component" value="Unassembled WGS sequence"/>
</dbReference>
<accession>A0A9W6GHJ0</accession>
<reference evidence="1" key="1">
    <citation type="submission" date="2022-12" db="EMBL/GenBank/DDBJ databases">
        <title>Reference genome sequencing for broad-spectrum identification of bacterial and archaeal isolates by mass spectrometry.</title>
        <authorList>
            <person name="Sekiguchi Y."/>
            <person name="Tourlousse D.M."/>
        </authorList>
    </citation>
    <scope>NUCLEOTIDE SEQUENCE</scope>
    <source>
        <strain evidence="1">10succ1</strain>
    </source>
</reference>
<proteinExistence type="predicted"/>
<gene>
    <name evidence="1" type="ORF">PM10SUCC1_08580</name>
</gene>
<name>A0A9W6GHJ0_9FUSO</name>
<keyword evidence="2" id="KW-1185">Reference proteome</keyword>
<evidence type="ECO:0000313" key="2">
    <source>
        <dbReference type="Proteomes" id="UP001144471"/>
    </source>
</evidence>
<organism evidence="1 2">
    <name type="scientific">Propionigenium maris DSM 9537</name>
    <dbReference type="NCBI Taxonomy" id="1123000"/>
    <lineage>
        <taxon>Bacteria</taxon>
        <taxon>Fusobacteriati</taxon>
        <taxon>Fusobacteriota</taxon>
        <taxon>Fusobacteriia</taxon>
        <taxon>Fusobacteriales</taxon>
        <taxon>Fusobacteriaceae</taxon>
        <taxon>Propionigenium</taxon>
    </lineage>
</organism>
<dbReference type="EMBL" id="BSDY01000003">
    <property type="protein sequence ID" value="GLI55344.1"/>
    <property type="molecule type" value="Genomic_DNA"/>
</dbReference>
<protein>
    <recommendedName>
        <fullName evidence="3">Pili assembly chaperone N-terminal domain-containing protein</fullName>
    </recommendedName>
</protein>
<dbReference type="AlphaFoldDB" id="A0A9W6GHJ0"/>
<comment type="caution">
    <text evidence="1">The sequence shown here is derived from an EMBL/GenBank/DDBJ whole genome shotgun (WGS) entry which is preliminary data.</text>
</comment>